<dbReference type="OrthoDB" id="5295340at2"/>
<dbReference type="AlphaFoldDB" id="A0A5M6IAB8"/>
<feature type="domain" description="Enoyl reductase (ER)" evidence="1">
    <location>
        <begin position="28"/>
        <end position="345"/>
    </location>
</feature>
<dbReference type="InterPro" id="IPR051397">
    <property type="entry name" value="Zn-ADH-like_protein"/>
</dbReference>
<dbReference type="SUPFAM" id="SSF51735">
    <property type="entry name" value="NAD(P)-binding Rossmann-fold domains"/>
    <property type="match status" value="1"/>
</dbReference>
<sequence length="356" mass="36597">MADILTGVIPIVHPDHNLIFQALVVRKGAERTFSYALETRTLADLPPDEVLIRVHASTINYKDCLSCQGHPAITRRFPHTPGVDAAGVVEASADPACQPGDRVAVISHAMGMNTPGGFGQYVRVPAAWVMPLPDALSFHEAMAYGTAGYTAVLAVEALEAAGSSLAGAQALVTGATGGLGAFAVALLSARGAEVTAVTGKTDEAARAFLSAIGAARILPRDAFEDTTGRNMLVPAWDVAVDVAGGTTLSTVLRSMRDGGVVAVTGMVQGTAFEANVLPFILRGVHVVGINAEATTPERRRAVWARMADTAKPAALPALYSVVGLADLPAAIETVAAGRHLGRIVVDLGGADASAPV</sequence>
<dbReference type="GO" id="GO:0043957">
    <property type="term" value="F:acryloyl-CoA reductase (NADPH) activity"/>
    <property type="evidence" value="ECO:0007669"/>
    <property type="project" value="TreeGrafter"/>
</dbReference>
<dbReference type="InterPro" id="IPR036291">
    <property type="entry name" value="NAD(P)-bd_dom_sf"/>
</dbReference>
<dbReference type="NCBIfam" id="TIGR02823">
    <property type="entry name" value="oxido_YhdH"/>
    <property type="match status" value="1"/>
</dbReference>
<dbReference type="PANTHER" id="PTHR43677">
    <property type="entry name" value="SHORT-CHAIN DEHYDROGENASE/REDUCTASE"/>
    <property type="match status" value="1"/>
</dbReference>
<name>A0A5M6IAB8_9PROT</name>
<evidence type="ECO:0000313" key="3">
    <source>
        <dbReference type="Proteomes" id="UP000324065"/>
    </source>
</evidence>
<evidence type="ECO:0000259" key="1">
    <source>
        <dbReference type="SMART" id="SM00829"/>
    </source>
</evidence>
<dbReference type="Gene3D" id="3.40.50.720">
    <property type="entry name" value="NAD(P)-binding Rossmann-like Domain"/>
    <property type="match status" value="1"/>
</dbReference>
<keyword evidence="3" id="KW-1185">Reference proteome</keyword>
<dbReference type="InterPro" id="IPR013149">
    <property type="entry name" value="ADH-like_C"/>
</dbReference>
<organism evidence="2 3">
    <name type="scientific">Roseospira marina</name>
    <dbReference type="NCBI Taxonomy" id="140057"/>
    <lineage>
        <taxon>Bacteria</taxon>
        <taxon>Pseudomonadati</taxon>
        <taxon>Pseudomonadota</taxon>
        <taxon>Alphaproteobacteria</taxon>
        <taxon>Rhodospirillales</taxon>
        <taxon>Rhodospirillaceae</taxon>
        <taxon>Roseospira</taxon>
    </lineage>
</organism>
<gene>
    <name evidence="2" type="ORF">F1188_11595</name>
</gene>
<dbReference type="SMART" id="SM00829">
    <property type="entry name" value="PKS_ER"/>
    <property type="match status" value="1"/>
</dbReference>
<proteinExistence type="predicted"/>
<dbReference type="Proteomes" id="UP000324065">
    <property type="component" value="Unassembled WGS sequence"/>
</dbReference>
<dbReference type="InterPro" id="IPR013154">
    <property type="entry name" value="ADH-like_N"/>
</dbReference>
<dbReference type="Gene3D" id="3.90.180.10">
    <property type="entry name" value="Medium-chain alcohol dehydrogenases, catalytic domain"/>
    <property type="match status" value="1"/>
</dbReference>
<dbReference type="PANTHER" id="PTHR43677:SF1">
    <property type="entry name" value="ACRYLYL-COA REDUCTASE ACUI-RELATED"/>
    <property type="match status" value="1"/>
</dbReference>
<evidence type="ECO:0000313" key="2">
    <source>
        <dbReference type="EMBL" id="KAA5605210.1"/>
    </source>
</evidence>
<dbReference type="InterPro" id="IPR011032">
    <property type="entry name" value="GroES-like_sf"/>
</dbReference>
<dbReference type="CDD" id="cd05280">
    <property type="entry name" value="MDR_yhdh_yhfp"/>
    <property type="match status" value="1"/>
</dbReference>
<dbReference type="Pfam" id="PF00107">
    <property type="entry name" value="ADH_zinc_N"/>
    <property type="match status" value="1"/>
</dbReference>
<accession>A0A5M6IAB8</accession>
<dbReference type="InterPro" id="IPR014188">
    <property type="entry name" value="Acrylyl-CoA_reductase_AcuI"/>
</dbReference>
<reference evidence="2 3" key="1">
    <citation type="submission" date="2019-09" db="EMBL/GenBank/DDBJ databases">
        <title>Genome sequence of Roseospira marina, one of the more divergent members of the non-sulfur purple photosynthetic bacterial family, the Rhodospirillaceae.</title>
        <authorList>
            <person name="Meyer T."/>
            <person name="Kyndt J."/>
        </authorList>
    </citation>
    <scope>NUCLEOTIDE SEQUENCE [LARGE SCALE GENOMIC DNA]</scope>
    <source>
        <strain evidence="2 3">DSM 15113</strain>
    </source>
</reference>
<comment type="caution">
    <text evidence="2">The sequence shown here is derived from an EMBL/GenBank/DDBJ whole genome shotgun (WGS) entry which is preliminary data.</text>
</comment>
<dbReference type="InterPro" id="IPR020843">
    <property type="entry name" value="ER"/>
</dbReference>
<dbReference type="SUPFAM" id="SSF50129">
    <property type="entry name" value="GroES-like"/>
    <property type="match status" value="1"/>
</dbReference>
<dbReference type="EMBL" id="VWPJ01000010">
    <property type="protein sequence ID" value="KAA5605210.1"/>
    <property type="molecule type" value="Genomic_DNA"/>
</dbReference>
<protein>
    <submittedName>
        <fullName evidence="2">YhdH/YhfP family quinone oxidoreductase</fullName>
    </submittedName>
</protein>
<dbReference type="Pfam" id="PF08240">
    <property type="entry name" value="ADH_N"/>
    <property type="match status" value="1"/>
</dbReference>